<comment type="similarity">
    <text evidence="2">Belongs to the CDIP1/LITAF family.</text>
</comment>
<evidence type="ECO:0000256" key="3">
    <source>
        <dbReference type="ARBA" id="ARBA00022723"/>
    </source>
</evidence>
<dbReference type="InterPro" id="IPR037519">
    <property type="entry name" value="LITAF_fam"/>
</dbReference>
<evidence type="ECO:0000256" key="5">
    <source>
        <dbReference type="ARBA" id="ARBA00023136"/>
    </source>
</evidence>
<name>A0A8S1N680_9CILI</name>
<dbReference type="SMART" id="SM00714">
    <property type="entry name" value="LITAF"/>
    <property type="match status" value="1"/>
</dbReference>
<feature type="transmembrane region" description="Helical" evidence="7">
    <location>
        <begin position="95"/>
        <end position="116"/>
    </location>
</feature>
<dbReference type="GO" id="GO:0008270">
    <property type="term" value="F:zinc ion binding"/>
    <property type="evidence" value="ECO:0007669"/>
    <property type="project" value="TreeGrafter"/>
</dbReference>
<keyword evidence="4" id="KW-0862">Zinc</keyword>
<feature type="region of interest" description="Disordered" evidence="6">
    <location>
        <begin position="32"/>
        <end position="56"/>
    </location>
</feature>
<evidence type="ECO:0000256" key="1">
    <source>
        <dbReference type="ARBA" id="ARBA00004170"/>
    </source>
</evidence>
<feature type="compositionally biased region" description="Polar residues" evidence="6">
    <location>
        <begin position="32"/>
        <end position="46"/>
    </location>
</feature>
<dbReference type="EMBL" id="CAJJDN010000053">
    <property type="protein sequence ID" value="CAD8088867.1"/>
    <property type="molecule type" value="Genomic_DNA"/>
</dbReference>
<organism evidence="9 10">
    <name type="scientific">Paramecium sonneborni</name>
    <dbReference type="NCBI Taxonomy" id="65129"/>
    <lineage>
        <taxon>Eukaryota</taxon>
        <taxon>Sar</taxon>
        <taxon>Alveolata</taxon>
        <taxon>Ciliophora</taxon>
        <taxon>Intramacronucleata</taxon>
        <taxon>Oligohymenophorea</taxon>
        <taxon>Peniculida</taxon>
        <taxon>Parameciidae</taxon>
        <taxon>Paramecium</taxon>
    </lineage>
</organism>
<dbReference type="Proteomes" id="UP000692954">
    <property type="component" value="Unassembled WGS sequence"/>
</dbReference>
<evidence type="ECO:0000256" key="2">
    <source>
        <dbReference type="ARBA" id="ARBA00005975"/>
    </source>
</evidence>
<reference evidence="9" key="1">
    <citation type="submission" date="2021-01" db="EMBL/GenBank/DDBJ databases">
        <authorList>
            <consortium name="Genoscope - CEA"/>
            <person name="William W."/>
        </authorList>
    </citation>
    <scope>NUCLEOTIDE SEQUENCE</scope>
</reference>
<comment type="subcellular location">
    <subcellularLocation>
        <location evidence="1">Membrane</location>
        <topology evidence="1">Peripheral membrane protein</topology>
    </subcellularLocation>
</comment>
<protein>
    <recommendedName>
        <fullName evidence="8">LITAF domain-containing protein</fullName>
    </recommendedName>
</protein>
<keyword evidence="10" id="KW-1185">Reference proteome</keyword>
<evidence type="ECO:0000313" key="9">
    <source>
        <dbReference type="EMBL" id="CAD8088867.1"/>
    </source>
</evidence>
<dbReference type="Pfam" id="PF10601">
    <property type="entry name" value="zf-LITAF-like"/>
    <property type="match status" value="1"/>
</dbReference>
<dbReference type="InterPro" id="IPR006629">
    <property type="entry name" value="LITAF"/>
</dbReference>
<accession>A0A8S1N680</accession>
<feature type="domain" description="LITAF" evidence="8">
    <location>
        <begin position="55"/>
        <end position="139"/>
    </location>
</feature>
<evidence type="ECO:0000313" key="10">
    <source>
        <dbReference type="Proteomes" id="UP000692954"/>
    </source>
</evidence>
<keyword evidence="3" id="KW-0479">Metal-binding</keyword>
<evidence type="ECO:0000256" key="7">
    <source>
        <dbReference type="SAM" id="Phobius"/>
    </source>
</evidence>
<dbReference type="PANTHER" id="PTHR23292:SF6">
    <property type="entry name" value="FI16602P1-RELATED"/>
    <property type="match status" value="1"/>
</dbReference>
<keyword evidence="7" id="KW-0812">Transmembrane</keyword>
<evidence type="ECO:0000256" key="4">
    <source>
        <dbReference type="ARBA" id="ARBA00022833"/>
    </source>
</evidence>
<evidence type="ECO:0000256" key="6">
    <source>
        <dbReference type="SAM" id="MobiDB-lite"/>
    </source>
</evidence>
<dbReference type="PROSITE" id="PS51837">
    <property type="entry name" value="LITAF"/>
    <property type="match status" value="1"/>
</dbReference>
<evidence type="ECO:0000259" key="8">
    <source>
        <dbReference type="PROSITE" id="PS51837"/>
    </source>
</evidence>
<dbReference type="GO" id="GO:0016020">
    <property type="term" value="C:membrane"/>
    <property type="evidence" value="ECO:0007669"/>
    <property type="project" value="UniProtKB-SubCell"/>
</dbReference>
<gene>
    <name evidence="9" type="ORF">PSON_ATCC_30995.1.T0530138</name>
</gene>
<comment type="caution">
    <text evidence="9">The sequence shown here is derived from an EMBL/GenBank/DDBJ whole genome shotgun (WGS) entry which is preliminary data.</text>
</comment>
<dbReference type="PANTHER" id="PTHR23292">
    <property type="entry name" value="LIPOPOLYSACCHARIDE-INDUCED TUMOR NECROSIS FACTOR-ALPHA FACTOR"/>
    <property type="match status" value="1"/>
</dbReference>
<sequence>MQLTTPIRLAESNYIGAPNVQNYPLLSQTNKSPNVSAASGNNSSYKAKSDQKQNNQMVSSSNNQILELDSIEPIQIQCENCHTFSSSIVYVEYTMYTYVLAFLLILICLCWIPFILKKHFMKISHCCPTCDRLIGEYDYLGSKFNKQ</sequence>
<keyword evidence="5 7" id="KW-0472">Membrane</keyword>
<proteinExistence type="inferred from homology"/>
<dbReference type="AlphaFoldDB" id="A0A8S1N680"/>
<keyword evidence="7" id="KW-1133">Transmembrane helix</keyword>